<gene>
    <name evidence="2" type="ORF">OLEAN_C31020</name>
</gene>
<dbReference type="Gene3D" id="3.40.50.300">
    <property type="entry name" value="P-loop containing nucleotide triphosphate hydrolases"/>
    <property type="match status" value="1"/>
</dbReference>
<feature type="domain" description="Rad50/SbcC-type AAA" evidence="1">
    <location>
        <begin position="5"/>
        <end position="215"/>
    </location>
</feature>
<evidence type="ECO:0000313" key="2">
    <source>
        <dbReference type="EMBL" id="CCK77278.1"/>
    </source>
</evidence>
<organism evidence="2 3">
    <name type="scientific">Oleispira antarctica RB-8</name>
    <dbReference type="NCBI Taxonomy" id="698738"/>
    <lineage>
        <taxon>Bacteria</taxon>
        <taxon>Pseudomonadati</taxon>
        <taxon>Pseudomonadota</taxon>
        <taxon>Gammaproteobacteria</taxon>
        <taxon>Oceanospirillales</taxon>
        <taxon>Oceanospirillaceae</taxon>
        <taxon>Oleispira</taxon>
    </lineage>
</organism>
<dbReference type="AlphaFoldDB" id="R4YTS7"/>
<dbReference type="SUPFAM" id="SSF52540">
    <property type="entry name" value="P-loop containing nucleoside triphosphate hydrolases"/>
    <property type="match status" value="1"/>
</dbReference>
<dbReference type="OrthoDB" id="9815944at2"/>
<proteinExistence type="predicted"/>
<dbReference type="PANTHER" id="PTHR32182">
    <property type="entry name" value="DNA REPLICATION AND REPAIR PROTEIN RECF"/>
    <property type="match status" value="1"/>
</dbReference>
<dbReference type="GO" id="GO:0016887">
    <property type="term" value="F:ATP hydrolysis activity"/>
    <property type="evidence" value="ECO:0007669"/>
    <property type="project" value="InterPro"/>
</dbReference>
<dbReference type="Proteomes" id="UP000032749">
    <property type="component" value="Chromosome"/>
</dbReference>
<dbReference type="GO" id="GO:0000731">
    <property type="term" value="P:DNA synthesis involved in DNA repair"/>
    <property type="evidence" value="ECO:0007669"/>
    <property type="project" value="TreeGrafter"/>
</dbReference>
<accession>R4YTS7</accession>
<dbReference type="KEGG" id="oai:OLEAN_C31020"/>
<evidence type="ECO:0000313" key="3">
    <source>
        <dbReference type="Proteomes" id="UP000032749"/>
    </source>
</evidence>
<keyword evidence="3" id="KW-1185">Reference proteome</keyword>
<reference evidence="2 3" key="1">
    <citation type="journal article" date="2013" name="Nat. Commun.">
        <title>Genome sequence and functional genomic analysis of the oil-degrading bacterium Oleispira antarctica.</title>
        <authorList>
            <person name="Kube M."/>
            <person name="Chernikova T.N."/>
            <person name="Al-Ramahi Y."/>
            <person name="Beloqui A."/>
            <person name="Lopez-Cortez N."/>
            <person name="Guazzaroni M.E."/>
            <person name="Heipieper H.J."/>
            <person name="Klages S."/>
            <person name="Kotsyurbenko O.R."/>
            <person name="Langer I."/>
            <person name="Nechitaylo T.Y."/>
            <person name="Lunsdorf H."/>
            <person name="Fernandez M."/>
            <person name="Juarez S."/>
            <person name="Ciordia S."/>
            <person name="Singer A."/>
            <person name="Kagan O."/>
            <person name="Egorova O."/>
            <person name="Petit P.A."/>
            <person name="Stogios P."/>
            <person name="Kim Y."/>
            <person name="Tchigvintsev A."/>
            <person name="Flick R."/>
            <person name="Denaro R."/>
            <person name="Genovese M."/>
            <person name="Albar J.P."/>
            <person name="Reva O.N."/>
            <person name="Martinez-Gomariz M."/>
            <person name="Tran H."/>
            <person name="Ferrer M."/>
            <person name="Savchenko A."/>
            <person name="Yakunin A.F."/>
            <person name="Yakimov M.M."/>
            <person name="Golyshina O.V."/>
            <person name="Reinhardt R."/>
            <person name="Golyshin P.N."/>
        </authorList>
    </citation>
    <scope>NUCLEOTIDE SEQUENCE [LARGE SCALE GENOMIC DNA]</scope>
</reference>
<sequence length="435" mass="49763">MKIKRLKLNHFRRFSDLEIEFDEQLTVLVARNGAGKSSILDAIATLLGSFLTRVPKVAGINPKETDFQLLPNGKKPPYMRIACETFEGIKWDRTEKRDQTKKTAEAIPEAKGIKDLNNYVDQFIDADNEGETYELPIFIYYGTGRGVFEMPQRTKGFNKIFRRFDAFTGGLESRANFKSFVEYFYSLEKTESDRQQEVRSFDIDIPELRAIRKAITAMLPDFSNPKGAKPAGIQVDWKVGEQTKKLRIEQLSDGYRTTLAMVMDIAGRMAEANPEMDDPLLASGIVLIDEVDLHLHPGWQQTILLDLMRTFKNLQFIVSTHSPQVISSVKPKCLRVIDWMGEKPSIKSVSFSEGAESQQVLMEVLGLESPRVKDLPIVQNLIQYQELVSKDLWDTQEALSLRKKLDAWGSEYEPELARLDIDIRLKEMDRLDEEN</sequence>
<dbReference type="Pfam" id="PF13476">
    <property type="entry name" value="AAA_23"/>
    <property type="match status" value="1"/>
</dbReference>
<dbReference type="InterPro" id="IPR027417">
    <property type="entry name" value="P-loop_NTPase"/>
</dbReference>
<dbReference type="InterPro" id="IPR038729">
    <property type="entry name" value="Rad50/SbcC_AAA"/>
</dbReference>
<dbReference type="EMBL" id="FO203512">
    <property type="protein sequence ID" value="CCK77278.1"/>
    <property type="molecule type" value="Genomic_DNA"/>
</dbReference>
<dbReference type="HOGENOM" id="CLU_033429_1_1_6"/>
<dbReference type="PATRIC" id="fig|698738.3.peg.3224"/>
<name>R4YTS7_OLEAN</name>
<dbReference type="STRING" id="698738.OLEAN_C31020"/>
<protein>
    <recommendedName>
        <fullName evidence="1">Rad50/SbcC-type AAA domain-containing protein</fullName>
    </recommendedName>
</protein>
<evidence type="ECO:0000259" key="1">
    <source>
        <dbReference type="Pfam" id="PF13476"/>
    </source>
</evidence>
<dbReference type="PANTHER" id="PTHR32182:SF22">
    <property type="entry name" value="ATP-DEPENDENT ENDONUCLEASE, OLD FAMILY-RELATED"/>
    <property type="match status" value="1"/>
</dbReference>
<dbReference type="GO" id="GO:0006302">
    <property type="term" value="P:double-strand break repair"/>
    <property type="evidence" value="ECO:0007669"/>
    <property type="project" value="InterPro"/>
</dbReference>